<evidence type="ECO:0000256" key="1">
    <source>
        <dbReference type="SAM" id="Coils"/>
    </source>
</evidence>
<comment type="caution">
    <text evidence="2">The sequence shown here is derived from an EMBL/GenBank/DDBJ whole genome shotgun (WGS) entry which is preliminary data.</text>
</comment>
<accession>A0A8J6JCR8</accession>
<name>A0A8J6JCR8_9FIRM</name>
<evidence type="ECO:0000313" key="3">
    <source>
        <dbReference type="Proteomes" id="UP000607645"/>
    </source>
</evidence>
<protein>
    <submittedName>
        <fullName evidence="2">Uncharacterized protein</fullName>
    </submittedName>
</protein>
<evidence type="ECO:0000313" key="2">
    <source>
        <dbReference type="EMBL" id="MBC5737713.1"/>
    </source>
</evidence>
<dbReference type="RefSeq" id="WP_155148747.1">
    <property type="nucleotide sequence ID" value="NZ_JACOPQ010000009.1"/>
</dbReference>
<dbReference type="Proteomes" id="UP000607645">
    <property type="component" value="Unassembled WGS sequence"/>
</dbReference>
<proteinExistence type="predicted"/>
<dbReference type="Gene3D" id="1.20.5.2950">
    <property type="match status" value="1"/>
</dbReference>
<feature type="coiled-coil region" evidence="1">
    <location>
        <begin position="62"/>
        <end position="89"/>
    </location>
</feature>
<gene>
    <name evidence="2" type="ORF">H8S62_11925</name>
</gene>
<dbReference type="AlphaFoldDB" id="A0A8J6JCR8"/>
<sequence length="111" mass="12901">MEYVDLVNKIVAAEHSAQEIAREVKEKQDSLDADLKLEVGKLREDYFARAKHRIDEVEKTEAAAAEEDMARWDKKRDQALAEVERAYAEHKDQWVELLFSRIVGETERAEV</sequence>
<reference evidence="2" key="1">
    <citation type="submission" date="2020-08" db="EMBL/GenBank/DDBJ databases">
        <title>Genome public.</title>
        <authorList>
            <person name="Liu C."/>
            <person name="Sun Q."/>
        </authorList>
    </citation>
    <scope>NUCLEOTIDE SEQUENCE</scope>
    <source>
        <strain evidence="2">NSJ-52</strain>
    </source>
</reference>
<organism evidence="2 3">
    <name type="scientific">Lawsonibacter faecis</name>
    <dbReference type="NCBI Taxonomy" id="2763052"/>
    <lineage>
        <taxon>Bacteria</taxon>
        <taxon>Bacillati</taxon>
        <taxon>Bacillota</taxon>
        <taxon>Clostridia</taxon>
        <taxon>Eubacteriales</taxon>
        <taxon>Oscillospiraceae</taxon>
        <taxon>Lawsonibacter</taxon>
    </lineage>
</organism>
<keyword evidence="3" id="KW-1185">Reference proteome</keyword>
<keyword evidence="1" id="KW-0175">Coiled coil</keyword>
<dbReference type="EMBL" id="JACOPQ010000009">
    <property type="protein sequence ID" value="MBC5737713.1"/>
    <property type="molecule type" value="Genomic_DNA"/>
</dbReference>